<evidence type="ECO:0000256" key="2">
    <source>
        <dbReference type="ARBA" id="ARBA00022448"/>
    </source>
</evidence>
<dbReference type="Gene3D" id="1.10.3720.10">
    <property type="entry name" value="MetI-like"/>
    <property type="match status" value="1"/>
</dbReference>
<dbReference type="Pfam" id="PF00528">
    <property type="entry name" value="BPD_transp_1"/>
    <property type="match status" value="1"/>
</dbReference>
<dbReference type="AlphaFoldDB" id="A0A5J6V9P4"/>
<dbReference type="PROSITE" id="PS50928">
    <property type="entry name" value="ABC_TM1"/>
    <property type="match status" value="1"/>
</dbReference>
<keyword evidence="3" id="KW-1003">Cell membrane</keyword>
<proteinExistence type="inferred from homology"/>
<evidence type="ECO:0000256" key="6">
    <source>
        <dbReference type="ARBA" id="ARBA00023136"/>
    </source>
</evidence>
<evidence type="ECO:0000313" key="9">
    <source>
        <dbReference type="EMBL" id="QFG70227.1"/>
    </source>
</evidence>
<dbReference type="EMBL" id="CP044427">
    <property type="protein sequence ID" value="QFG70227.1"/>
    <property type="molecule type" value="Genomic_DNA"/>
</dbReference>
<evidence type="ECO:0000256" key="5">
    <source>
        <dbReference type="ARBA" id="ARBA00022989"/>
    </source>
</evidence>
<dbReference type="PANTHER" id="PTHR30193:SF37">
    <property type="entry name" value="INNER MEMBRANE ABC TRANSPORTER PERMEASE PROTEIN YCJO"/>
    <property type="match status" value="1"/>
</dbReference>
<gene>
    <name evidence="9" type="ORF">FY030_08205</name>
</gene>
<feature type="transmembrane region" description="Helical" evidence="7">
    <location>
        <begin position="75"/>
        <end position="97"/>
    </location>
</feature>
<dbReference type="GO" id="GO:0005886">
    <property type="term" value="C:plasma membrane"/>
    <property type="evidence" value="ECO:0007669"/>
    <property type="project" value="UniProtKB-SubCell"/>
</dbReference>
<protein>
    <submittedName>
        <fullName evidence="9">Sugar ABC transporter permease</fullName>
    </submittedName>
</protein>
<dbReference type="InterPro" id="IPR051393">
    <property type="entry name" value="ABC_transporter_permease"/>
</dbReference>
<organism evidence="9 10">
    <name type="scientific">Ornithinimicrobium pratense</name>
    <dbReference type="NCBI Taxonomy" id="2593973"/>
    <lineage>
        <taxon>Bacteria</taxon>
        <taxon>Bacillati</taxon>
        <taxon>Actinomycetota</taxon>
        <taxon>Actinomycetes</taxon>
        <taxon>Micrococcales</taxon>
        <taxon>Ornithinimicrobiaceae</taxon>
        <taxon>Ornithinimicrobium</taxon>
    </lineage>
</organism>
<keyword evidence="2 7" id="KW-0813">Transport</keyword>
<comment type="similarity">
    <text evidence="7">Belongs to the binding-protein-dependent transport system permease family.</text>
</comment>
<feature type="domain" description="ABC transmembrane type-1" evidence="8">
    <location>
        <begin position="72"/>
        <end position="285"/>
    </location>
</feature>
<dbReference type="OrthoDB" id="4790574at2"/>
<evidence type="ECO:0000256" key="3">
    <source>
        <dbReference type="ARBA" id="ARBA00022475"/>
    </source>
</evidence>
<reference evidence="9 10" key="1">
    <citation type="submission" date="2019-09" db="EMBL/GenBank/DDBJ databases">
        <title>Serinicoccus pratensis sp. nov., isolated from meadow soil.</title>
        <authorList>
            <person name="Zhang W."/>
        </authorList>
    </citation>
    <scope>NUCLEOTIDE SEQUENCE [LARGE SCALE GENOMIC DNA]</scope>
    <source>
        <strain evidence="9 10">W204</strain>
    </source>
</reference>
<dbReference type="InterPro" id="IPR035906">
    <property type="entry name" value="MetI-like_sf"/>
</dbReference>
<dbReference type="InterPro" id="IPR000515">
    <property type="entry name" value="MetI-like"/>
</dbReference>
<feature type="transmembrane region" description="Helical" evidence="7">
    <location>
        <begin position="109"/>
        <end position="129"/>
    </location>
</feature>
<evidence type="ECO:0000313" key="10">
    <source>
        <dbReference type="Proteomes" id="UP000326546"/>
    </source>
</evidence>
<feature type="transmembrane region" description="Helical" evidence="7">
    <location>
        <begin position="269"/>
        <end position="289"/>
    </location>
</feature>
<dbReference type="KEGG" id="serw:FY030_08205"/>
<evidence type="ECO:0000259" key="8">
    <source>
        <dbReference type="PROSITE" id="PS50928"/>
    </source>
</evidence>
<keyword evidence="6 7" id="KW-0472">Membrane</keyword>
<evidence type="ECO:0000256" key="7">
    <source>
        <dbReference type="RuleBase" id="RU363032"/>
    </source>
</evidence>
<keyword evidence="5 7" id="KW-1133">Transmembrane helix</keyword>
<comment type="subcellular location">
    <subcellularLocation>
        <location evidence="1 7">Cell membrane</location>
        <topology evidence="1 7">Multi-pass membrane protein</topology>
    </subcellularLocation>
</comment>
<feature type="transmembrane region" description="Helical" evidence="7">
    <location>
        <begin position="158"/>
        <end position="181"/>
    </location>
</feature>
<feature type="transmembrane region" description="Helical" evidence="7">
    <location>
        <begin position="216"/>
        <end position="237"/>
    </location>
</feature>
<keyword evidence="10" id="KW-1185">Reference proteome</keyword>
<keyword evidence="4 7" id="KW-0812">Transmembrane</keyword>
<sequence>MVTHGKVTPWLFLAPYLTLFVVFVIAPIVYGAWISLHRYDYTLPGKPFVGLDNYLTLLTPGSITFDIFWDSMQATAIFTVTSVPLLLVIPLLVALVMNRSFPGRNVFRAVFFAPYVLGVAVVAVLWRYLLDRNIGLVNYYLEAVGLPGDIAWTTSVPAAWVALVGVTVWWTLGFNAVIYLAGLQDIPRELYESARVDGANGWQQFRHVTLPGLRPVLSFVTMVTIIASVNMFGQSYLMTEGGPGRATRTAIYQIAETGLRNYQMGSASAMSYVLTVFLMLLSLGVFWLFRERRG</sequence>
<evidence type="ECO:0000256" key="1">
    <source>
        <dbReference type="ARBA" id="ARBA00004651"/>
    </source>
</evidence>
<dbReference type="Proteomes" id="UP000326546">
    <property type="component" value="Chromosome"/>
</dbReference>
<dbReference type="GO" id="GO:0055085">
    <property type="term" value="P:transmembrane transport"/>
    <property type="evidence" value="ECO:0007669"/>
    <property type="project" value="InterPro"/>
</dbReference>
<name>A0A5J6V9P4_9MICO</name>
<accession>A0A5J6V9P4</accession>
<evidence type="ECO:0000256" key="4">
    <source>
        <dbReference type="ARBA" id="ARBA00022692"/>
    </source>
</evidence>
<feature type="transmembrane region" description="Helical" evidence="7">
    <location>
        <begin position="12"/>
        <end position="36"/>
    </location>
</feature>
<dbReference type="CDD" id="cd06261">
    <property type="entry name" value="TM_PBP2"/>
    <property type="match status" value="1"/>
</dbReference>
<dbReference type="PANTHER" id="PTHR30193">
    <property type="entry name" value="ABC TRANSPORTER PERMEASE PROTEIN"/>
    <property type="match status" value="1"/>
</dbReference>
<dbReference type="SUPFAM" id="SSF161098">
    <property type="entry name" value="MetI-like"/>
    <property type="match status" value="1"/>
</dbReference>